<feature type="domain" description="Alpha-D-phosphohexomutase alpha/beta/alpha" evidence="12">
    <location>
        <begin position="255"/>
        <end position="357"/>
    </location>
</feature>
<feature type="domain" description="Alpha-D-phosphohexomutase C-terminal" evidence="9">
    <location>
        <begin position="364"/>
        <end position="428"/>
    </location>
</feature>
<evidence type="ECO:0000256" key="4">
    <source>
        <dbReference type="ARBA" id="ARBA00022842"/>
    </source>
</evidence>
<evidence type="ECO:0000313" key="14">
    <source>
        <dbReference type="Proteomes" id="UP000596099"/>
    </source>
</evidence>
<proteinExistence type="inferred from homology"/>
<dbReference type="InterPro" id="IPR005843">
    <property type="entry name" value="A-D-PHexomutase_C"/>
</dbReference>
<evidence type="ECO:0000259" key="12">
    <source>
        <dbReference type="Pfam" id="PF02880"/>
    </source>
</evidence>
<accession>A0A7R7TEM2</accession>
<feature type="domain" description="Alpha-D-phosphohexomutase alpha/beta/alpha" evidence="11">
    <location>
        <begin position="159"/>
        <end position="250"/>
    </location>
</feature>
<dbReference type="InterPro" id="IPR005841">
    <property type="entry name" value="Alpha-D-phosphohexomutase_SF"/>
</dbReference>
<dbReference type="Proteomes" id="UP000596099">
    <property type="component" value="Chromosome"/>
</dbReference>
<gene>
    <name evidence="8 13" type="primary">glmM</name>
    <name evidence="13" type="ORF">TthHB5018_11400</name>
</gene>
<dbReference type="PRINTS" id="PR00509">
    <property type="entry name" value="PGMPMM"/>
</dbReference>
<feature type="binding site" evidence="8">
    <location>
        <position position="241"/>
    </location>
    <ligand>
        <name>Mg(2+)</name>
        <dbReference type="ChEBI" id="CHEBI:18420"/>
    </ligand>
</feature>
<dbReference type="InterPro" id="IPR050060">
    <property type="entry name" value="Phosphoglucosamine_mutase"/>
</dbReference>
<dbReference type="SUPFAM" id="SSF53738">
    <property type="entry name" value="Phosphoglucomutase, first 3 domains"/>
    <property type="match status" value="3"/>
</dbReference>
<dbReference type="GO" id="GO:0004615">
    <property type="term" value="F:phosphomannomutase activity"/>
    <property type="evidence" value="ECO:0007669"/>
    <property type="project" value="TreeGrafter"/>
</dbReference>
<feature type="domain" description="Alpha-D-phosphohexomutase alpha/beta/alpha" evidence="10">
    <location>
        <begin position="5"/>
        <end position="137"/>
    </location>
</feature>
<dbReference type="GO" id="GO:0000287">
    <property type="term" value="F:magnesium ion binding"/>
    <property type="evidence" value="ECO:0007669"/>
    <property type="project" value="UniProtKB-UniRule"/>
</dbReference>
<dbReference type="GO" id="GO:0005975">
    <property type="term" value="P:carbohydrate metabolic process"/>
    <property type="evidence" value="ECO:0007669"/>
    <property type="project" value="InterPro"/>
</dbReference>
<reference evidence="14" key="1">
    <citation type="submission" date="2021-01" db="EMBL/GenBank/DDBJ databases">
        <title>Complete Genome Sequence of Thermus thermophilus Strain HB5018, Isolated from Mine Onsen Hot Spring.</title>
        <authorList>
            <person name="Miyazaki K."/>
            <person name="Moriya T."/>
            <person name="Nemoto N."/>
            <person name="Oshima T."/>
            <person name="Yura K."/>
            <person name="Bessho Y."/>
        </authorList>
    </citation>
    <scope>NUCLEOTIDE SEQUENCE [LARGE SCALE GENOMIC DNA]</scope>
    <source>
        <strain evidence="14">HB5018</strain>
    </source>
</reference>
<dbReference type="CDD" id="cd05802">
    <property type="entry name" value="GlmM"/>
    <property type="match status" value="1"/>
</dbReference>
<dbReference type="SUPFAM" id="SSF55957">
    <property type="entry name" value="Phosphoglucomutase, C-terminal domain"/>
    <property type="match status" value="1"/>
</dbReference>
<dbReference type="PANTHER" id="PTHR42946">
    <property type="entry name" value="PHOSPHOHEXOSE MUTASE"/>
    <property type="match status" value="1"/>
</dbReference>
<evidence type="ECO:0000256" key="2">
    <source>
        <dbReference type="ARBA" id="ARBA00022553"/>
    </source>
</evidence>
<dbReference type="AlphaFoldDB" id="A0A7R7TEM2"/>
<dbReference type="Pfam" id="PF02879">
    <property type="entry name" value="PGM_PMM_II"/>
    <property type="match status" value="1"/>
</dbReference>
<evidence type="ECO:0000256" key="5">
    <source>
        <dbReference type="ARBA" id="ARBA00023235"/>
    </source>
</evidence>
<evidence type="ECO:0000256" key="7">
    <source>
        <dbReference type="ARBA" id="ARBA00068193"/>
    </source>
</evidence>
<evidence type="ECO:0000256" key="8">
    <source>
        <dbReference type="HAMAP-Rule" id="MF_01554"/>
    </source>
</evidence>
<evidence type="ECO:0000259" key="10">
    <source>
        <dbReference type="Pfam" id="PF02878"/>
    </source>
</evidence>
<comment type="cofactor">
    <cofactor evidence="8">
        <name>Mg(2+)</name>
        <dbReference type="ChEBI" id="CHEBI:18420"/>
    </cofactor>
    <text evidence="8">Binds 1 Mg(2+) ion per subunit.</text>
</comment>
<dbReference type="InterPro" id="IPR005845">
    <property type="entry name" value="A-D-PHexomutase_a/b/a-II"/>
</dbReference>
<dbReference type="Gene3D" id="3.40.120.10">
    <property type="entry name" value="Alpha-D-Glucose-1,6-Bisphosphate, subunit A, domain 3"/>
    <property type="match status" value="3"/>
</dbReference>
<dbReference type="NCBIfam" id="NF008139">
    <property type="entry name" value="PRK10887.1"/>
    <property type="match status" value="1"/>
</dbReference>
<feature type="active site" description="Phosphoserine intermediate" evidence="8">
    <location>
        <position position="104"/>
    </location>
</feature>
<dbReference type="FunFam" id="3.30.310.50:FF:000001">
    <property type="entry name" value="Phosphoglucosamine mutase"/>
    <property type="match status" value="1"/>
</dbReference>
<dbReference type="InterPro" id="IPR016055">
    <property type="entry name" value="A-D-PHexomutase_a/b/a-I/II/III"/>
</dbReference>
<feature type="modified residue" description="Phosphoserine" evidence="8">
    <location>
        <position position="104"/>
    </location>
</feature>
<evidence type="ECO:0000259" key="9">
    <source>
        <dbReference type="Pfam" id="PF00408"/>
    </source>
</evidence>
<dbReference type="FunFam" id="3.40.120.10:FF:000002">
    <property type="entry name" value="Phosphoglucosamine mutase"/>
    <property type="match status" value="1"/>
</dbReference>
<dbReference type="InterPro" id="IPR006352">
    <property type="entry name" value="GlmM_bact"/>
</dbReference>
<protein>
    <recommendedName>
        <fullName evidence="7 8">Phosphoglucosamine mutase</fullName>
        <ecNumber evidence="6 8">5.4.2.10</ecNumber>
    </recommendedName>
</protein>
<dbReference type="PANTHER" id="PTHR42946:SF1">
    <property type="entry name" value="PHOSPHOGLUCOMUTASE (ALPHA-D-GLUCOSE-1,6-BISPHOSPHATE-DEPENDENT)"/>
    <property type="match status" value="1"/>
</dbReference>
<dbReference type="EC" id="5.4.2.10" evidence="6 8"/>
<dbReference type="InterPro" id="IPR036900">
    <property type="entry name" value="A-D-PHexomutase_C_sf"/>
</dbReference>
<dbReference type="GO" id="GO:0005829">
    <property type="term" value="C:cytosol"/>
    <property type="evidence" value="ECO:0007669"/>
    <property type="project" value="TreeGrafter"/>
</dbReference>
<evidence type="ECO:0000256" key="1">
    <source>
        <dbReference type="ARBA" id="ARBA00010231"/>
    </source>
</evidence>
<dbReference type="InterPro" id="IPR005844">
    <property type="entry name" value="A-D-PHexomutase_a/b/a-I"/>
</dbReference>
<dbReference type="GO" id="GO:0009252">
    <property type="term" value="P:peptidoglycan biosynthetic process"/>
    <property type="evidence" value="ECO:0007669"/>
    <property type="project" value="TreeGrafter"/>
</dbReference>
<comment type="catalytic activity">
    <reaction evidence="8">
        <text>alpha-D-glucosamine 1-phosphate = D-glucosamine 6-phosphate</text>
        <dbReference type="Rhea" id="RHEA:23424"/>
        <dbReference type="ChEBI" id="CHEBI:58516"/>
        <dbReference type="ChEBI" id="CHEBI:58725"/>
        <dbReference type="EC" id="5.4.2.10"/>
    </reaction>
</comment>
<dbReference type="GO" id="GO:0008966">
    <property type="term" value="F:phosphoglucosamine mutase activity"/>
    <property type="evidence" value="ECO:0007669"/>
    <property type="project" value="UniProtKB-UniRule"/>
</dbReference>
<dbReference type="Gene3D" id="3.30.310.50">
    <property type="entry name" value="Alpha-D-phosphohexomutase, C-terminal domain"/>
    <property type="match status" value="1"/>
</dbReference>
<evidence type="ECO:0000259" key="11">
    <source>
        <dbReference type="Pfam" id="PF02879"/>
    </source>
</evidence>
<comment type="similarity">
    <text evidence="1 8">Belongs to the phosphohexose mutase family.</text>
</comment>
<feature type="binding site" evidence="8">
    <location>
        <position position="239"/>
    </location>
    <ligand>
        <name>Mg(2+)</name>
        <dbReference type="ChEBI" id="CHEBI:18420"/>
    </ligand>
</feature>
<evidence type="ECO:0000256" key="6">
    <source>
        <dbReference type="ARBA" id="ARBA00066330"/>
    </source>
</evidence>
<keyword evidence="5 8" id="KW-0413">Isomerase</keyword>
<organism evidence="13 14">
    <name type="scientific">Thermus thermophilus</name>
    <dbReference type="NCBI Taxonomy" id="274"/>
    <lineage>
        <taxon>Bacteria</taxon>
        <taxon>Thermotogati</taxon>
        <taxon>Deinococcota</taxon>
        <taxon>Deinococci</taxon>
        <taxon>Thermales</taxon>
        <taxon>Thermaceae</taxon>
        <taxon>Thermus</taxon>
    </lineage>
</organism>
<dbReference type="Pfam" id="PF02880">
    <property type="entry name" value="PGM_PMM_III"/>
    <property type="match status" value="1"/>
</dbReference>
<evidence type="ECO:0000313" key="13">
    <source>
        <dbReference type="EMBL" id="BCP66206.1"/>
    </source>
</evidence>
<keyword evidence="3 8" id="KW-0479">Metal-binding</keyword>
<comment type="function">
    <text evidence="8">Catalyzes the conversion of glucosamine-6-phosphate to glucosamine-1-phosphate.</text>
</comment>
<feature type="binding site" description="via phosphate group" evidence="8">
    <location>
        <position position="104"/>
    </location>
    <ligand>
        <name>Mg(2+)</name>
        <dbReference type="ChEBI" id="CHEBI:18420"/>
    </ligand>
</feature>
<dbReference type="NCBIfam" id="TIGR01455">
    <property type="entry name" value="glmM"/>
    <property type="match status" value="1"/>
</dbReference>
<dbReference type="GO" id="GO:0006048">
    <property type="term" value="P:UDP-N-acetylglucosamine biosynthetic process"/>
    <property type="evidence" value="ECO:0007669"/>
    <property type="project" value="TreeGrafter"/>
</dbReference>
<name>A0A7R7TEM2_THETH</name>
<keyword evidence="2 8" id="KW-0597">Phosphoprotein</keyword>
<dbReference type="Pfam" id="PF00408">
    <property type="entry name" value="PGM_PMM_IV"/>
    <property type="match status" value="1"/>
</dbReference>
<dbReference type="FunFam" id="3.40.120.10:FF:000001">
    <property type="entry name" value="Phosphoglucosamine mutase"/>
    <property type="match status" value="1"/>
</dbReference>
<feature type="binding site" evidence="8">
    <location>
        <position position="237"/>
    </location>
    <ligand>
        <name>Mg(2+)</name>
        <dbReference type="ChEBI" id="CHEBI:18420"/>
    </ligand>
</feature>
<dbReference type="HAMAP" id="MF_01554_B">
    <property type="entry name" value="GlmM_B"/>
    <property type="match status" value="1"/>
</dbReference>
<dbReference type="EMBL" id="AP024270">
    <property type="protein sequence ID" value="BCP66206.1"/>
    <property type="molecule type" value="Genomic_DNA"/>
</dbReference>
<sequence length="440" mass="47256">MAAMRRYFGTDGVRGEAGKPPLTPEFVLKLGQAAGAYFLAQEKRPVVLLAKDTRESSDLLEAALAAGLMSQGVRVEHLGVLPTPGVAHLTKALKATAGAVISASHNPYQDNGIKFFGPTGEKLPDGAEEEIERLLLEDHPTRGIGTVGDFREAERMYLDFLLAHAPDLTGLKVGLDLAHGATYRIGPKLFQKAGAEVMAFFNTPDGRNINRGCGSTHPEALSRFVVELGLDLGIAFDGDGDRVQFIDRKGRLFHGDHVLYLAALAFGEKGVVGTVMSNMALEVALKERGLAFHRAAVGDRYVLEKLKETGLALGGEPSGHVIFLRHHTTGDGLLTALLTLKALKALGGDLADWYEALPLYPQVLLNVRVSDKAKVMADPRLGEAVREAEARLGGRGRVNVRPSGTEPVIRVMVEAEEGAEEVARELAERVRALSQEAQAV</sequence>
<keyword evidence="4 8" id="KW-0460">Magnesium</keyword>
<comment type="PTM">
    <text evidence="8">Activated by phosphorylation.</text>
</comment>
<evidence type="ECO:0000256" key="3">
    <source>
        <dbReference type="ARBA" id="ARBA00022723"/>
    </source>
</evidence>
<dbReference type="Pfam" id="PF02878">
    <property type="entry name" value="PGM_PMM_I"/>
    <property type="match status" value="1"/>
</dbReference>
<dbReference type="InterPro" id="IPR005846">
    <property type="entry name" value="A-D-PHexomutase_a/b/a-III"/>
</dbReference>